<dbReference type="RefSeq" id="WP_023394701.1">
    <property type="nucleotide sequence ID" value="NZ_ASGZ01000034.1"/>
</dbReference>
<reference evidence="3 4" key="1">
    <citation type="journal article" date="2013" name="Genome Announc.">
        <title>Draft Genome Sequence of 'Candidatus Halobonum tyrrellensis' Strain G22, Isolated from the Hypersaline Waters of Lake Tyrrell, Australia.</title>
        <authorList>
            <person name="Ugalde J.A."/>
            <person name="Narasingarao P."/>
            <person name="Kuo S."/>
            <person name="Podell S."/>
            <person name="Allen E.E."/>
        </authorList>
    </citation>
    <scope>NUCLEOTIDE SEQUENCE [LARGE SCALE GENOMIC DNA]</scope>
    <source>
        <strain evidence="3 4">G22</strain>
    </source>
</reference>
<organism evidence="3 4">
    <name type="scientific">Candidatus Halobonum tyrrellensis G22</name>
    <dbReference type="NCBI Taxonomy" id="1324957"/>
    <lineage>
        <taxon>Archaea</taxon>
        <taxon>Methanobacteriati</taxon>
        <taxon>Methanobacteriota</taxon>
        <taxon>Stenosarchaea group</taxon>
        <taxon>Halobacteria</taxon>
        <taxon>Halobacteriales</taxon>
        <taxon>Haloferacaceae</taxon>
        <taxon>Candidatus Halobonum</taxon>
    </lineage>
</organism>
<dbReference type="Pfam" id="PF19810">
    <property type="entry name" value="HFX_2341_N"/>
    <property type="match status" value="2"/>
</dbReference>
<protein>
    <submittedName>
        <fullName evidence="3">Uncharacterized protein</fullName>
    </submittedName>
</protein>
<evidence type="ECO:0000259" key="1">
    <source>
        <dbReference type="Pfam" id="PF19810"/>
    </source>
</evidence>
<feature type="domain" description="HFX-2341-like N-terminal" evidence="1">
    <location>
        <begin position="12"/>
        <end position="115"/>
    </location>
</feature>
<dbReference type="AlphaFoldDB" id="V4IYA4"/>
<name>V4IYA4_9EURY</name>
<keyword evidence="4" id="KW-1185">Reference proteome</keyword>
<proteinExistence type="predicted"/>
<gene>
    <name evidence="3" type="ORF">K933_10592</name>
</gene>
<sequence length="300" mass="32639">MDADTPRLGERRVHLALLGHERDRIVEPLRRYGADVVYLLADDPDRDADRGAVDHGAARVDPADDEVRWDAVAPYQRAVRDEVASFADTRSVPVRFDDVYDVLGVVTTLAARHAAAEPGATGGVGTASGGAETGTTDRLFVNVSTGPRIAVVGAAIACMAVGARPYGVEPESYVHDVEREPLTEGVAGVVDLPLYPIDAPTRDQVAVLGHLHERDEANRTTDKWNIIEWAADADLAFLRNAGESRTAKYRALEGRVLDPLRERGYVELESVGRSDNVALTPTGERVYFAFAHELHDHSEE</sequence>
<accession>V4IYA4</accession>
<comment type="caution">
    <text evidence="3">The sequence shown here is derived from an EMBL/GenBank/DDBJ whole genome shotgun (WGS) entry which is preliminary data.</text>
</comment>
<feature type="domain" description="HFX-2341-like N-terminal" evidence="1">
    <location>
        <begin position="133"/>
        <end position="173"/>
    </location>
</feature>
<feature type="domain" description="DUF6293" evidence="2">
    <location>
        <begin position="192"/>
        <end position="290"/>
    </location>
</feature>
<evidence type="ECO:0000259" key="2">
    <source>
        <dbReference type="Pfam" id="PF22665"/>
    </source>
</evidence>
<evidence type="ECO:0000313" key="4">
    <source>
        <dbReference type="Proteomes" id="UP000017840"/>
    </source>
</evidence>
<dbReference type="eggNOG" id="arCOG01449">
    <property type="taxonomic scope" value="Archaea"/>
</dbReference>
<dbReference type="OrthoDB" id="142096at2157"/>
<dbReference type="InterPro" id="IPR054162">
    <property type="entry name" value="DUF6293_C"/>
</dbReference>
<dbReference type="InterPro" id="IPR046260">
    <property type="entry name" value="HFX_2341-like_N"/>
</dbReference>
<evidence type="ECO:0000313" key="3">
    <source>
        <dbReference type="EMBL" id="ESP88132.1"/>
    </source>
</evidence>
<dbReference type="Proteomes" id="UP000017840">
    <property type="component" value="Unassembled WGS sequence"/>
</dbReference>
<dbReference type="Pfam" id="PF22665">
    <property type="entry name" value="WHD_DUF6293"/>
    <property type="match status" value="1"/>
</dbReference>
<dbReference type="EMBL" id="ASGZ01000034">
    <property type="protein sequence ID" value="ESP88132.1"/>
    <property type="molecule type" value="Genomic_DNA"/>
</dbReference>